<keyword evidence="6" id="KW-0812">Transmembrane</keyword>
<dbReference type="GO" id="GO:0016559">
    <property type="term" value="P:peroxisome fission"/>
    <property type="evidence" value="ECO:0007669"/>
    <property type="project" value="InterPro"/>
</dbReference>
<evidence type="ECO:0000256" key="3">
    <source>
        <dbReference type="ARBA" id="ARBA00023140"/>
    </source>
</evidence>
<evidence type="ECO:0000256" key="2">
    <source>
        <dbReference type="ARBA" id="ARBA00023136"/>
    </source>
</evidence>
<evidence type="ECO:0000256" key="6">
    <source>
        <dbReference type="SAM" id="Phobius"/>
    </source>
</evidence>
<feature type="region of interest" description="Disordered" evidence="5">
    <location>
        <begin position="157"/>
        <end position="182"/>
    </location>
</feature>
<accession>A0A2B7Z2T0</accession>
<keyword evidence="6" id="KW-1133">Transmembrane helix</keyword>
<evidence type="ECO:0000313" key="8">
    <source>
        <dbReference type="Proteomes" id="UP000224634"/>
    </source>
</evidence>
<comment type="subcellular location">
    <subcellularLocation>
        <location evidence="4">Peroxisome membrane</location>
    </subcellularLocation>
</comment>
<keyword evidence="2 6" id="KW-0472">Membrane</keyword>
<dbReference type="PANTHER" id="PTHR12652">
    <property type="entry name" value="PEROXISOMAL BIOGENESIS FACTOR 11"/>
    <property type="match status" value="1"/>
</dbReference>
<dbReference type="Pfam" id="PF05648">
    <property type="entry name" value="PEX11"/>
    <property type="match status" value="1"/>
</dbReference>
<dbReference type="InterPro" id="IPR008733">
    <property type="entry name" value="PEX11"/>
</dbReference>
<evidence type="ECO:0000256" key="4">
    <source>
        <dbReference type="ARBA" id="ARBA00046271"/>
    </source>
</evidence>
<dbReference type="Proteomes" id="UP000224634">
    <property type="component" value="Unassembled WGS sequence"/>
</dbReference>
<name>A0A2B7Z2T0_POLH7</name>
<feature type="transmembrane region" description="Helical" evidence="6">
    <location>
        <begin position="224"/>
        <end position="244"/>
    </location>
</feature>
<feature type="transmembrane region" description="Helical" evidence="6">
    <location>
        <begin position="130"/>
        <end position="147"/>
    </location>
</feature>
<reference evidence="7 8" key="1">
    <citation type="submission" date="2017-10" db="EMBL/GenBank/DDBJ databases">
        <title>Comparative genomics in systemic dimorphic fungi from Ajellomycetaceae.</title>
        <authorList>
            <person name="Munoz J.F."/>
            <person name="Mcewen J.G."/>
            <person name="Clay O.K."/>
            <person name="Cuomo C.A."/>
        </authorList>
    </citation>
    <scope>NUCLEOTIDE SEQUENCE [LARGE SCALE GENOMIC DNA]</scope>
    <source>
        <strain evidence="7 8">UAMH7299</strain>
    </source>
</reference>
<protein>
    <recommendedName>
        <fullName evidence="9">Peroxisomal biogenesis factor 11</fullName>
    </recommendedName>
</protein>
<dbReference type="EMBL" id="PDNA01000004">
    <property type="protein sequence ID" value="PGH27710.1"/>
    <property type="molecule type" value="Genomic_DNA"/>
</dbReference>
<feature type="compositionally biased region" description="Low complexity" evidence="5">
    <location>
        <begin position="157"/>
        <end position="180"/>
    </location>
</feature>
<gene>
    <name evidence="7" type="ORF">AJ80_00497</name>
</gene>
<evidence type="ECO:0000256" key="5">
    <source>
        <dbReference type="SAM" id="MobiDB-lite"/>
    </source>
</evidence>
<dbReference type="AlphaFoldDB" id="A0A2B7Z2T0"/>
<evidence type="ECO:0000256" key="1">
    <source>
        <dbReference type="ARBA" id="ARBA00022593"/>
    </source>
</evidence>
<keyword evidence="8" id="KW-1185">Reference proteome</keyword>
<sequence>MISPLKQFTNYTNAGPGLENFLRLIQSICQVVATLSASSVAFEKWTIAWQHLALSRRYFRYFQFIDCFDNAWSAFSDQGTSKGYVLRTLEAGRWSGMGGYLLLEALTILDALKIWETTWAKQVFIESYKLWFYGLTFYLAATVWQLLGLPGTPGNTTAASSKSTSSSEKTSSNGNAAAAAAEKDTKENAAAVLGKGAGVSRQRLMKDLVVAGCDILIPGSTLGWIDVSFLTVASTAVLTSVLVGQDRWAKIQGR</sequence>
<evidence type="ECO:0008006" key="9">
    <source>
        <dbReference type="Google" id="ProtNLM"/>
    </source>
</evidence>
<evidence type="ECO:0000313" key="7">
    <source>
        <dbReference type="EMBL" id="PGH27710.1"/>
    </source>
</evidence>
<dbReference type="OrthoDB" id="3636394at2759"/>
<dbReference type="GO" id="GO:0005778">
    <property type="term" value="C:peroxisomal membrane"/>
    <property type="evidence" value="ECO:0007669"/>
    <property type="project" value="UniProtKB-SubCell"/>
</dbReference>
<comment type="caution">
    <text evidence="7">The sequence shown here is derived from an EMBL/GenBank/DDBJ whole genome shotgun (WGS) entry which is preliminary data.</text>
</comment>
<organism evidence="7 8">
    <name type="scientific">Polytolypa hystricis (strain UAMH7299)</name>
    <dbReference type="NCBI Taxonomy" id="1447883"/>
    <lineage>
        <taxon>Eukaryota</taxon>
        <taxon>Fungi</taxon>
        <taxon>Dikarya</taxon>
        <taxon>Ascomycota</taxon>
        <taxon>Pezizomycotina</taxon>
        <taxon>Eurotiomycetes</taxon>
        <taxon>Eurotiomycetidae</taxon>
        <taxon>Onygenales</taxon>
        <taxon>Onygenales incertae sedis</taxon>
        <taxon>Polytolypa</taxon>
    </lineage>
</organism>
<keyword evidence="3" id="KW-0576">Peroxisome</keyword>
<keyword evidence="1" id="KW-0962">Peroxisome biogenesis</keyword>
<proteinExistence type="predicted"/>
<dbReference type="PANTHER" id="PTHR12652:SF23">
    <property type="entry name" value="MICROBODY (PEROXISOME) PROLIFERATION PROTEIN PEROXIN 11B (EUROFUNG)"/>
    <property type="match status" value="1"/>
</dbReference>